<evidence type="ECO:0000313" key="1">
    <source>
        <dbReference type="EMBL" id="ARM70050.1"/>
    </source>
</evidence>
<accession>A0A2P0QGW4</accession>
<gene>
    <name evidence="1" type="ORF">BSP101_0213</name>
</gene>
<keyword evidence="2" id="KW-1185">Reference proteome</keyword>
<dbReference type="Proteomes" id="UP000240994">
    <property type="component" value="Segment"/>
</dbReference>
<protein>
    <submittedName>
        <fullName evidence="1">Uncharacterized protein</fullName>
    </submittedName>
</protein>
<organism evidence="1 2">
    <name type="scientific">Salmonella phage BSP101</name>
    <dbReference type="NCBI Taxonomy" id="1958914"/>
    <lineage>
        <taxon>Viruses</taxon>
        <taxon>Duplodnaviria</taxon>
        <taxon>Heunggongvirae</taxon>
        <taxon>Uroviricota</taxon>
        <taxon>Caudoviricetes</taxon>
        <taxon>Pantevenvirales</taxon>
        <taxon>Ackermannviridae</taxon>
        <taxon>Cvivirinae</taxon>
        <taxon>Kuttervirus</taxon>
        <taxon>Kuttervirus BSP101</taxon>
    </lineage>
</organism>
<dbReference type="EMBL" id="KY787213">
    <property type="protein sequence ID" value="ARM70050.1"/>
    <property type="molecule type" value="Genomic_DNA"/>
</dbReference>
<evidence type="ECO:0000313" key="2">
    <source>
        <dbReference type="Proteomes" id="UP000240994"/>
    </source>
</evidence>
<sequence length="117" mass="13585">MRKYFNWLLGKPLSVEIRCLIDAIDTDDVEWNGERFVGIDAVIYNGVRVCAYTVNSSAGYRVDIGFCFDCLPYHEAKAVYKALTRHHRRRINREAIQVDTYDREKVRKALGCHNVKS</sequence>
<reference evidence="1 2" key="1">
    <citation type="submission" date="2017-03" db="EMBL/GenBank/DDBJ databases">
        <title>Complete Genome Sequence of Salmonella Typhimurium baceriophage BSP101.</title>
        <authorList>
            <person name="Bai J."/>
            <person name="Ryu S."/>
        </authorList>
    </citation>
    <scope>NUCLEOTIDE SEQUENCE [LARGE SCALE GENOMIC DNA]</scope>
</reference>
<proteinExistence type="predicted"/>
<name>A0A2P0QGW4_9CAUD</name>